<protein>
    <recommendedName>
        <fullName evidence="5">GDSL esterase/lipase</fullName>
    </recommendedName>
</protein>
<evidence type="ECO:0008006" key="5">
    <source>
        <dbReference type="Google" id="ProtNLM"/>
    </source>
</evidence>
<comment type="caution">
    <text evidence="3">The sequence shown here is derived from an EMBL/GenBank/DDBJ whole genome shotgun (WGS) entry which is preliminary data.</text>
</comment>
<sequence length="350" mass="39046">MAKIRNIFSSTSWILAIFQFLTLMVFESDAKVPAIIVFGDSTVDAGNNNQIPTIARSNFEPYGRDFTGGKPTGRFSNGRITTDFISEEFGLKPTIPAYLDPAYSISDFATGVTFASAGSGYDNATSDVLDVIALWKELEYYKEYQKKLKAYLGEQKANERISEALHMTSLGTNDFLENYYAFPRRSSSRYNIEQYQDFLVGIAKNFIGELYGLGARKISLGGLPPMGCLPLERTVNIFGRNDCVERYNVIAQQFNGKLEKLTVTLNKEHSGIRVVFSNPYDALMNIIKQPSSFGFDVASVACCATGMFEMGYACNRNDMYTCTDASKYVFWDSFHPSEKTSRIIAQASSI</sequence>
<dbReference type="InterPro" id="IPR001087">
    <property type="entry name" value="GDSL"/>
</dbReference>
<dbReference type="Proteomes" id="UP001187192">
    <property type="component" value="Unassembled WGS sequence"/>
</dbReference>
<keyword evidence="2" id="KW-0732">Signal</keyword>
<keyword evidence="4" id="KW-1185">Reference proteome</keyword>
<feature type="chain" id="PRO_5041642884" description="GDSL esterase/lipase" evidence="2">
    <location>
        <begin position="31"/>
        <end position="350"/>
    </location>
</feature>
<comment type="similarity">
    <text evidence="1">Belongs to the 'GDSL' lipolytic enzyme family.</text>
</comment>
<dbReference type="Pfam" id="PF00657">
    <property type="entry name" value="Lipase_GDSL"/>
    <property type="match status" value="1"/>
</dbReference>
<dbReference type="PANTHER" id="PTHR45642:SF32">
    <property type="entry name" value="GDSL-LIKE LIPASE_ACYLHYDROLASE"/>
    <property type="match status" value="1"/>
</dbReference>
<dbReference type="Gene3D" id="3.40.50.1110">
    <property type="entry name" value="SGNH hydrolase"/>
    <property type="match status" value="1"/>
</dbReference>
<evidence type="ECO:0000313" key="4">
    <source>
        <dbReference type="Proteomes" id="UP001187192"/>
    </source>
</evidence>
<evidence type="ECO:0000313" key="3">
    <source>
        <dbReference type="EMBL" id="GMN27945.1"/>
    </source>
</evidence>
<reference evidence="3" key="1">
    <citation type="submission" date="2023-07" db="EMBL/GenBank/DDBJ databases">
        <title>draft genome sequence of fig (Ficus carica).</title>
        <authorList>
            <person name="Takahashi T."/>
            <person name="Nishimura K."/>
        </authorList>
    </citation>
    <scope>NUCLEOTIDE SEQUENCE</scope>
</reference>
<feature type="signal peptide" evidence="2">
    <location>
        <begin position="1"/>
        <end position="30"/>
    </location>
</feature>
<dbReference type="EMBL" id="BTGU01000002">
    <property type="protein sequence ID" value="GMN27945.1"/>
    <property type="molecule type" value="Genomic_DNA"/>
</dbReference>
<dbReference type="AlphaFoldDB" id="A0AA87ZAQ8"/>
<dbReference type="PANTHER" id="PTHR45642">
    <property type="entry name" value="GDSL ESTERASE/LIPASE EXL3"/>
    <property type="match status" value="1"/>
</dbReference>
<dbReference type="FunFam" id="3.40.50.1110:FF:000003">
    <property type="entry name" value="GDSL esterase/lipase APG"/>
    <property type="match status" value="1"/>
</dbReference>
<dbReference type="InterPro" id="IPR036514">
    <property type="entry name" value="SGNH_hydro_sf"/>
</dbReference>
<accession>A0AA87ZAQ8</accession>
<dbReference type="InterPro" id="IPR050592">
    <property type="entry name" value="GDSL_lipolytic_enzyme"/>
</dbReference>
<gene>
    <name evidence="3" type="ORF">TIFTF001_001864</name>
</gene>
<evidence type="ECO:0000256" key="2">
    <source>
        <dbReference type="SAM" id="SignalP"/>
    </source>
</evidence>
<organism evidence="3 4">
    <name type="scientific">Ficus carica</name>
    <name type="common">Common fig</name>
    <dbReference type="NCBI Taxonomy" id="3494"/>
    <lineage>
        <taxon>Eukaryota</taxon>
        <taxon>Viridiplantae</taxon>
        <taxon>Streptophyta</taxon>
        <taxon>Embryophyta</taxon>
        <taxon>Tracheophyta</taxon>
        <taxon>Spermatophyta</taxon>
        <taxon>Magnoliopsida</taxon>
        <taxon>eudicotyledons</taxon>
        <taxon>Gunneridae</taxon>
        <taxon>Pentapetalae</taxon>
        <taxon>rosids</taxon>
        <taxon>fabids</taxon>
        <taxon>Rosales</taxon>
        <taxon>Moraceae</taxon>
        <taxon>Ficeae</taxon>
        <taxon>Ficus</taxon>
    </lineage>
</organism>
<dbReference type="GO" id="GO:0016788">
    <property type="term" value="F:hydrolase activity, acting on ester bonds"/>
    <property type="evidence" value="ECO:0007669"/>
    <property type="project" value="InterPro"/>
</dbReference>
<dbReference type="InterPro" id="IPR035669">
    <property type="entry name" value="SGNH_plant_lipase-like"/>
</dbReference>
<proteinExistence type="inferred from homology"/>
<name>A0AA87ZAQ8_FICCA</name>
<dbReference type="CDD" id="cd01837">
    <property type="entry name" value="SGNH_plant_lipase_like"/>
    <property type="match status" value="1"/>
</dbReference>
<evidence type="ECO:0000256" key="1">
    <source>
        <dbReference type="ARBA" id="ARBA00008668"/>
    </source>
</evidence>